<evidence type="ECO:0000256" key="8">
    <source>
        <dbReference type="PROSITE-ProRule" id="PRU00285"/>
    </source>
</evidence>
<feature type="compositionally biased region" description="Polar residues" evidence="10">
    <location>
        <begin position="315"/>
        <end position="325"/>
    </location>
</feature>
<protein>
    <recommendedName>
        <fullName evidence="12">SHSP domain-containing protein</fullName>
    </recommendedName>
</protein>
<dbReference type="AlphaFoldDB" id="A0AAV3QZL8"/>
<evidence type="ECO:0000256" key="9">
    <source>
        <dbReference type="RuleBase" id="RU003616"/>
    </source>
</evidence>
<dbReference type="Pfam" id="PF00011">
    <property type="entry name" value="HSP20"/>
    <property type="match status" value="1"/>
</dbReference>
<evidence type="ECO:0000256" key="6">
    <source>
        <dbReference type="ARBA" id="ARBA00022989"/>
    </source>
</evidence>
<dbReference type="GO" id="GO:0006952">
    <property type="term" value="P:defense response"/>
    <property type="evidence" value="ECO:0007669"/>
    <property type="project" value="UniProtKB-KW"/>
</dbReference>
<feature type="transmembrane region" description="Helical" evidence="11">
    <location>
        <begin position="427"/>
        <end position="446"/>
    </location>
</feature>
<evidence type="ECO:0000256" key="3">
    <source>
        <dbReference type="ARBA" id="ARBA00022692"/>
    </source>
</evidence>
<dbReference type="GO" id="GO:0005886">
    <property type="term" value="C:plasma membrane"/>
    <property type="evidence" value="ECO:0007669"/>
    <property type="project" value="UniProtKB-SubCell"/>
</dbReference>
<keyword evidence="7 11" id="KW-0472">Membrane</keyword>
<feature type="compositionally biased region" description="Basic and acidic residues" evidence="10">
    <location>
        <begin position="213"/>
        <end position="224"/>
    </location>
</feature>
<evidence type="ECO:0000259" key="12">
    <source>
        <dbReference type="PROSITE" id="PS01031"/>
    </source>
</evidence>
<evidence type="ECO:0000256" key="2">
    <source>
        <dbReference type="ARBA" id="ARBA00022475"/>
    </source>
</evidence>
<dbReference type="InterPro" id="IPR002068">
    <property type="entry name" value="A-crystallin/Hsp20_dom"/>
</dbReference>
<feature type="compositionally biased region" description="Polar residues" evidence="10">
    <location>
        <begin position="272"/>
        <end position="283"/>
    </location>
</feature>
<keyword evidence="14" id="KW-1185">Reference proteome</keyword>
<keyword evidence="2" id="KW-1003">Cell membrane</keyword>
<comment type="similarity">
    <text evidence="8 9">Belongs to the small heat shock protein (HSP20) family.</text>
</comment>
<feature type="region of interest" description="Disordered" evidence="10">
    <location>
        <begin position="118"/>
        <end position="154"/>
    </location>
</feature>
<feature type="region of interest" description="Disordered" evidence="10">
    <location>
        <begin position="171"/>
        <end position="333"/>
    </location>
</feature>
<sequence>MAMRPRTFGGANNSTTNRQRGAVVRPVYEDFKPKSEWIQNQESDNLLIYLPGFTKESLKVSTEGRNIIKVRGEHLVTGNKWQRFQEDFHAPDYCNIRGIRARFEGGILTITVPKNTITPPPKEVSKPIDKPTTSQKPSEILPAKPPQIPKDPLTQNVQETIPPKITALKEEDKEKHVQESIVPPKPISPLPSKVPKEPLSQKVQENIPPKITALKEEDKEKHVQESIVPPKPISHLPSKVPKEPLSQKVQENVPPKINAPNNNDKAKAFQESPVSSNPISSVANDKIKYDQTFSKQEKLPKKSDAEQKQKVDSGASKQQKTMNETKAQHGDVEMEKNKRIHDLMDADEAAKRRKIMEEENNALKPEFVEKNIQETERNKAHKTAFVDENKAKYPNKSVTSSGTGHFGVGNLKKAVQSLAELDEERKLLVNMGAAVIVFMALGAYIYHNVKN</sequence>
<feature type="region of interest" description="Disordered" evidence="10">
    <location>
        <begin position="1"/>
        <end position="20"/>
    </location>
</feature>
<comment type="subcellular location">
    <subcellularLocation>
        <location evidence="1">Cell membrane</location>
        <topology evidence="1">Single-pass membrane protein</topology>
    </subcellularLocation>
</comment>
<keyword evidence="3 11" id="KW-0812">Transmembrane</keyword>
<organism evidence="13 14">
    <name type="scientific">Lithospermum erythrorhizon</name>
    <name type="common">Purple gromwell</name>
    <name type="synonym">Lithospermum officinale var. erythrorhizon</name>
    <dbReference type="NCBI Taxonomy" id="34254"/>
    <lineage>
        <taxon>Eukaryota</taxon>
        <taxon>Viridiplantae</taxon>
        <taxon>Streptophyta</taxon>
        <taxon>Embryophyta</taxon>
        <taxon>Tracheophyta</taxon>
        <taxon>Spermatophyta</taxon>
        <taxon>Magnoliopsida</taxon>
        <taxon>eudicotyledons</taxon>
        <taxon>Gunneridae</taxon>
        <taxon>Pentapetalae</taxon>
        <taxon>asterids</taxon>
        <taxon>lamiids</taxon>
        <taxon>Boraginales</taxon>
        <taxon>Boraginaceae</taxon>
        <taxon>Boraginoideae</taxon>
        <taxon>Lithospermeae</taxon>
        <taxon>Lithospermum</taxon>
    </lineage>
</organism>
<evidence type="ECO:0000256" key="1">
    <source>
        <dbReference type="ARBA" id="ARBA00004162"/>
    </source>
</evidence>
<gene>
    <name evidence="13" type="ORF">LIER_24005</name>
</gene>
<evidence type="ECO:0000313" key="14">
    <source>
        <dbReference type="Proteomes" id="UP001454036"/>
    </source>
</evidence>
<dbReference type="GO" id="GO:0034605">
    <property type="term" value="P:cellular response to heat"/>
    <property type="evidence" value="ECO:0007669"/>
    <property type="project" value="TreeGrafter"/>
</dbReference>
<dbReference type="InterPro" id="IPR008978">
    <property type="entry name" value="HSP20-like_chaperone"/>
</dbReference>
<dbReference type="SUPFAM" id="SSF49764">
    <property type="entry name" value="HSP20-like chaperones"/>
    <property type="match status" value="1"/>
</dbReference>
<dbReference type="PROSITE" id="PS01031">
    <property type="entry name" value="SHSP"/>
    <property type="match status" value="1"/>
</dbReference>
<keyword evidence="6 11" id="KW-1133">Transmembrane helix</keyword>
<evidence type="ECO:0000256" key="4">
    <source>
        <dbReference type="ARBA" id="ARBA00022737"/>
    </source>
</evidence>
<feature type="compositionally biased region" description="Basic and acidic residues" evidence="10">
    <location>
        <begin position="285"/>
        <end position="311"/>
    </location>
</feature>
<evidence type="ECO:0000256" key="5">
    <source>
        <dbReference type="ARBA" id="ARBA00022821"/>
    </source>
</evidence>
<keyword evidence="5" id="KW-0611">Plant defense</keyword>
<dbReference type="Proteomes" id="UP001454036">
    <property type="component" value="Unassembled WGS sequence"/>
</dbReference>
<name>A0AAV3QZL8_LITER</name>
<evidence type="ECO:0000313" key="13">
    <source>
        <dbReference type="EMBL" id="GAA0169549.1"/>
    </source>
</evidence>
<dbReference type="PANTHER" id="PTHR43670:SF121">
    <property type="entry name" value="PROTEIN RESTRICTED TEV MOVEMENT 2"/>
    <property type="match status" value="1"/>
</dbReference>
<evidence type="ECO:0000256" key="10">
    <source>
        <dbReference type="SAM" id="MobiDB-lite"/>
    </source>
</evidence>
<dbReference type="PANTHER" id="PTHR43670">
    <property type="entry name" value="HEAT SHOCK PROTEIN 26"/>
    <property type="match status" value="1"/>
</dbReference>
<dbReference type="CDD" id="cd06464">
    <property type="entry name" value="ACD_sHsps-like"/>
    <property type="match status" value="1"/>
</dbReference>
<proteinExistence type="inferred from homology"/>
<keyword evidence="4" id="KW-0677">Repeat</keyword>
<feature type="domain" description="SHSP" evidence="12">
    <location>
        <begin position="26"/>
        <end position="131"/>
    </location>
</feature>
<comment type="caution">
    <text evidence="13">The sequence shown here is derived from an EMBL/GenBank/DDBJ whole genome shotgun (WGS) entry which is preliminary data.</text>
</comment>
<dbReference type="EMBL" id="BAABME010006884">
    <property type="protein sequence ID" value="GAA0169549.1"/>
    <property type="molecule type" value="Genomic_DNA"/>
</dbReference>
<feature type="compositionally biased region" description="Polar residues" evidence="10">
    <location>
        <begin position="10"/>
        <end position="19"/>
    </location>
</feature>
<evidence type="ECO:0000256" key="11">
    <source>
        <dbReference type="SAM" id="Phobius"/>
    </source>
</evidence>
<accession>A0AAV3QZL8</accession>
<dbReference type="Gene3D" id="2.60.40.790">
    <property type="match status" value="1"/>
</dbReference>
<reference evidence="13 14" key="1">
    <citation type="submission" date="2024-01" db="EMBL/GenBank/DDBJ databases">
        <title>The complete chloroplast genome sequence of Lithospermum erythrorhizon: insights into the phylogenetic relationship among Boraginaceae species and the maternal lineages of purple gromwells.</title>
        <authorList>
            <person name="Okada T."/>
            <person name="Watanabe K."/>
        </authorList>
    </citation>
    <scope>NUCLEOTIDE SEQUENCE [LARGE SCALE GENOMIC DNA]</scope>
</reference>
<evidence type="ECO:0000256" key="7">
    <source>
        <dbReference type="ARBA" id="ARBA00023136"/>
    </source>
</evidence>